<evidence type="ECO:0000259" key="2">
    <source>
        <dbReference type="PROSITE" id="PS50175"/>
    </source>
</evidence>
<keyword evidence="4" id="KW-1185">Reference proteome</keyword>
<feature type="compositionally biased region" description="Basic and acidic residues" evidence="1">
    <location>
        <begin position="109"/>
        <end position="118"/>
    </location>
</feature>
<evidence type="ECO:0000256" key="1">
    <source>
        <dbReference type="SAM" id="MobiDB-lite"/>
    </source>
</evidence>
<sequence>MLDDLMRVLEQDHQEWVLHQEGKMVVEVMARAIRPDTLKSAVQKQLQLQRNKALKSDVFRFVNWLRQFSAGFQLYGDRGKGKDGGRGDGPKEGGGKNPPKIPLAAKPDVAGDKDDAAPKKGRGACLKCGDKDHRVAGCPKAAPGEAQRLLDAMVKNRQERVKVLADKSSRRSTNRGVMVEGVVRVENILLDTGADVNVVSRGVRDALAACDAAVDIVVHDITLDTTCGPLVLRGLKAWVDNTASSIDVIISRPVMEVLGFSVDDLLVEARQQKSEWDVSDGVDIPASNMARVSFLMAERRDPLDPCLEESDGMHCATPEVVGPKIIGASEESRRKTRNSAGRAYGQGG</sequence>
<dbReference type="InterPro" id="IPR001995">
    <property type="entry name" value="Peptidase_A2_cat"/>
</dbReference>
<evidence type="ECO:0000313" key="3">
    <source>
        <dbReference type="EMBL" id="RHY23528.1"/>
    </source>
</evidence>
<protein>
    <recommendedName>
        <fullName evidence="2">Peptidase A2 domain-containing protein</fullName>
    </recommendedName>
</protein>
<dbReference type="AlphaFoldDB" id="A0A3R6YY58"/>
<proteinExistence type="predicted"/>
<reference evidence="3 4" key="1">
    <citation type="submission" date="2018-08" db="EMBL/GenBank/DDBJ databases">
        <title>Aphanomyces genome sequencing and annotation.</title>
        <authorList>
            <person name="Minardi D."/>
            <person name="Oidtmann B."/>
            <person name="Van Der Giezen M."/>
            <person name="Studholme D.J."/>
        </authorList>
    </citation>
    <scope>NUCLEOTIDE SEQUENCE [LARGE SCALE GENOMIC DNA]</scope>
    <source>
        <strain evidence="3 4">NJM0002</strain>
    </source>
</reference>
<dbReference type="EMBL" id="QUSY01001805">
    <property type="protein sequence ID" value="RHY23528.1"/>
    <property type="molecule type" value="Genomic_DNA"/>
</dbReference>
<name>A0A3R6YY58_9STRA</name>
<dbReference type="Proteomes" id="UP000285060">
    <property type="component" value="Unassembled WGS sequence"/>
</dbReference>
<organism evidence="3 4">
    <name type="scientific">Aphanomyces invadans</name>
    <dbReference type="NCBI Taxonomy" id="157072"/>
    <lineage>
        <taxon>Eukaryota</taxon>
        <taxon>Sar</taxon>
        <taxon>Stramenopiles</taxon>
        <taxon>Oomycota</taxon>
        <taxon>Saprolegniomycetes</taxon>
        <taxon>Saprolegniales</taxon>
        <taxon>Verrucalvaceae</taxon>
        <taxon>Aphanomyces</taxon>
    </lineage>
</organism>
<feature type="region of interest" description="Disordered" evidence="1">
    <location>
        <begin position="326"/>
        <end position="348"/>
    </location>
</feature>
<feature type="domain" description="Peptidase A2" evidence="2">
    <location>
        <begin position="186"/>
        <end position="201"/>
    </location>
</feature>
<evidence type="ECO:0000313" key="4">
    <source>
        <dbReference type="Proteomes" id="UP000285060"/>
    </source>
</evidence>
<dbReference type="VEuPathDB" id="FungiDB:H310_10924"/>
<dbReference type="GO" id="GO:0004190">
    <property type="term" value="F:aspartic-type endopeptidase activity"/>
    <property type="evidence" value="ECO:0007669"/>
    <property type="project" value="InterPro"/>
</dbReference>
<feature type="region of interest" description="Disordered" evidence="1">
    <location>
        <begin position="76"/>
        <end position="122"/>
    </location>
</feature>
<gene>
    <name evidence="3" type="ORF">DYB32_009155</name>
</gene>
<dbReference type="GO" id="GO:0006508">
    <property type="term" value="P:proteolysis"/>
    <property type="evidence" value="ECO:0007669"/>
    <property type="project" value="InterPro"/>
</dbReference>
<comment type="caution">
    <text evidence="3">The sequence shown here is derived from an EMBL/GenBank/DDBJ whole genome shotgun (WGS) entry which is preliminary data.</text>
</comment>
<accession>A0A3R6YY58</accession>
<dbReference type="PROSITE" id="PS50175">
    <property type="entry name" value="ASP_PROT_RETROV"/>
    <property type="match status" value="1"/>
</dbReference>
<feature type="compositionally biased region" description="Basic and acidic residues" evidence="1">
    <location>
        <begin position="77"/>
        <end position="94"/>
    </location>
</feature>